<proteinExistence type="predicted"/>
<organism evidence="1 2">
    <name type="scientific">Cymbomonas tetramitiformis</name>
    <dbReference type="NCBI Taxonomy" id="36881"/>
    <lineage>
        <taxon>Eukaryota</taxon>
        <taxon>Viridiplantae</taxon>
        <taxon>Chlorophyta</taxon>
        <taxon>Pyramimonadophyceae</taxon>
        <taxon>Pyramimonadales</taxon>
        <taxon>Pyramimonadaceae</taxon>
        <taxon>Cymbomonas</taxon>
    </lineage>
</organism>
<dbReference type="AlphaFoldDB" id="A0AAE0LEN9"/>
<dbReference type="InterPro" id="IPR010298">
    <property type="entry name" value="YacP-like"/>
</dbReference>
<evidence type="ECO:0000313" key="1">
    <source>
        <dbReference type="EMBL" id="KAK3282483.1"/>
    </source>
</evidence>
<accession>A0AAE0LEN9</accession>
<reference evidence="1 2" key="1">
    <citation type="journal article" date="2015" name="Genome Biol. Evol.">
        <title>Comparative Genomics of a Bacterivorous Green Alga Reveals Evolutionary Causalities and Consequences of Phago-Mixotrophic Mode of Nutrition.</title>
        <authorList>
            <person name="Burns J.A."/>
            <person name="Paasch A."/>
            <person name="Narechania A."/>
            <person name="Kim E."/>
        </authorList>
    </citation>
    <scope>NUCLEOTIDE SEQUENCE [LARGE SCALE GENOMIC DNA]</scope>
    <source>
        <strain evidence="1 2">PLY_AMNH</strain>
    </source>
</reference>
<protein>
    <submittedName>
        <fullName evidence="1">Uncharacterized protein</fullName>
    </submittedName>
</protein>
<evidence type="ECO:0000313" key="2">
    <source>
        <dbReference type="Proteomes" id="UP001190700"/>
    </source>
</evidence>
<dbReference type="Proteomes" id="UP001190700">
    <property type="component" value="Unassembled WGS sequence"/>
</dbReference>
<dbReference type="Pfam" id="PF05991">
    <property type="entry name" value="NYN_YacP"/>
    <property type="match status" value="1"/>
</dbReference>
<keyword evidence="2" id="KW-1185">Reference proteome</keyword>
<dbReference type="EMBL" id="LGRX02003285">
    <property type="protein sequence ID" value="KAK3282483.1"/>
    <property type="molecule type" value="Genomic_DNA"/>
</dbReference>
<name>A0AAE0LEN9_9CHLO</name>
<gene>
    <name evidence="1" type="ORF">CYMTET_9782</name>
</gene>
<comment type="caution">
    <text evidence="1">The sequence shown here is derived from an EMBL/GenBank/DDBJ whole genome shotgun (WGS) entry which is preliminary data.</text>
</comment>
<sequence length="307" mass="34257">MSWTRSERRFAKPLVLCTSTLKGAYVNKVVNRVTHPGVSQFDQLKEQVVIVVDVNNVRGVGTGFQWSEIKLLALVNRWRRLEGSSASVVFVVDHGGSQLATLQDHTAVVFSGPGRTADDIIARDTHRFSTLHGQRVYVVTSDEGLRHRCAPFCEKIIGSVWFAALLESSVGSGTSHLHGTQSTSTENEFSQADTAKSQETVHEAKRLIKQLEGSRGVHKRKRLKRLIAKEQAKLAENALSNVADFTLNCAGSVDLAMLERLEDHCTDNTSSPHRERTRHRVQRAQKLQQIFDHLDRGTLVFAQKVKN</sequence>